<evidence type="ECO:0000313" key="4">
    <source>
        <dbReference type="Proteomes" id="UP000494256"/>
    </source>
</evidence>
<proteinExistence type="predicted"/>
<dbReference type="InterPro" id="IPR000477">
    <property type="entry name" value="RT_dom"/>
</dbReference>
<dbReference type="PROSITE" id="PS50879">
    <property type="entry name" value="RNASE_H_1"/>
    <property type="match status" value="1"/>
</dbReference>
<evidence type="ECO:0000313" key="3">
    <source>
        <dbReference type="EMBL" id="CAB3258675.1"/>
    </source>
</evidence>
<sequence length="702" mass="80272">MVGFRKFRSCLDNLTRLVSYIQTGFSKNLITAACFVDIDNAYNNVDLACLIKVLDSYGVGSRICLYLWAYLKNRRLHVDVDGVDISRTTGRGLAQGDPLSPLLFNIATSNICKKIQNVEILQYADDFVLYKSDKKIGNAAVQLQNACLDLSSLLSNLGLVISPTKSKICIFRKGYSRDTIEFQIDNFSLATVNQVKYLGMWLDGSLRWRKHINETVLKVSKLVNILKVLVGRGWGLHQKHVRRLYISLIRSRLDYGSFLYDNSCKTYLYKLDKVQNQALRVIGGFIRSTPIHTMESELHLPPLQYRRQYLACKFGLKAKTFNNNKTITGVQELSESTHSSYWTNKRRPLLTSIFQSLDSMVLHSCNQLEMYSLQTWVSSIDLLRVVCDSIPSVNKGKHLYKPCDLRNTCVNFVDQRYDRYHKIYTDGSKDGRVGGAAFFDPFNDCGIKIRIDSNISIMHIELIAIAEALSYVQSIKYDKFVILTDSKSSLQHLARCTSHMRGNPIAYQILESILNFQSLSRKIVLQWIPSHVGIGESDIVDQLAKEACWNGIALEVLPLHTDYTRVVKEKCHMCWQEYFDERSREKGIWYRTIQPQVPKYPWIENVELNRKALVTALRLRTGHIASKKFAFLMGKVSSPNCEDCCVTDDILHIIFECVRNRTYREHLGVSRGMNIGLCNSVLANPVSVEARKLYKLVEMCLC</sequence>
<dbReference type="InterPro" id="IPR036397">
    <property type="entry name" value="RNaseH_sf"/>
</dbReference>
<dbReference type="SUPFAM" id="SSF56672">
    <property type="entry name" value="DNA/RNA polymerases"/>
    <property type="match status" value="1"/>
</dbReference>
<gene>
    <name evidence="3" type="ORF">APLA_LOCUS16304</name>
</gene>
<accession>A0A8S1BI61</accession>
<evidence type="ECO:0000259" key="1">
    <source>
        <dbReference type="PROSITE" id="PS50878"/>
    </source>
</evidence>
<dbReference type="Gene3D" id="3.30.420.10">
    <property type="entry name" value="Ribonuclease H-like superfamily/Ribonuclease H"/>
    <property type="match status" value="1"/>
</dbReference>
<dbReference type="PANTHER" id="PTHR36688">
    <property type="entry name" value="ENDO/EXONUCLEASE/PHOSPHATASE DOMAIN-CONTAINING PROTEIN"/>
    <property type="match status" value="1"/>
</dbReference>
<organism evidence="3 4">
    <name type="scientific">Arctia plantaginis</name>
    <name type="common">Wood tiger moth</name>
    <name type="synonym">Phalaena plantaginis</name>
    <dbReference type="NCBI Taxonomy" id="874455"/>
    <lineage>
        <taxon>Eukaryota</taxon>
        <taxon>Metazoa</taxon>
        <taxon>Ecdysozoa</taxon>
        <taxon>Arthropoda</taxon>
        <taxon>Hexapoda</taxon>
        <taxon>Insecta</taxon>
        <taxon>Pterygota</taxon>
        <taxon>Neoptera</taxon>
        <taxon>Endopterygota</taxon>
        <taxon>Lepidoptera</taxon>
        <taxon>Glossata</taxon>
        <taxon>Ditrysia</taxon>
        <taxon>Noctuoidea</taxon>
        <taxon>Erebidae</taxon>
        <taxon>Arctiinae</taxon>
        <taxon>Arctia</taxon>
    </lineage>
</organism>
<comment type="caution">
    <text evidence="3">The sequence shown here is derived from an EMBL/GenBank/DDBJ whole genome shotgun (WGS) entry which is preliminary data.</text>
</comment>
<dbReference type="Pfam" id="PF00078">
    <property type="entry name" value="RVT_1"/>
    <property type="match status" value="1"/>
</dbReference>
<feature type="domain" description="Reverse transcriptase" evidence="1">
    <location>
        <begin position="1"/>
        <end position="202"/>
    </location>
</feature>
<dbReference type="PANTHER" id="PTHR36688:SF1">
    <property type="entry name" value="ENDONUCLEASE_EXONUCLEASE_PHOSPHATASE DOMAIN-CONTAINING PROTEIN"/>
    <property type="match status" value="1"/>
</dbReference>
<dbReference type="AlphaFoldDB" id="A0A8S1BI61"/>
<dbReference type="InterPro" id="IPR002156">
    <property type="entry name" value="RNaseH_domain"/>
</dbReference>
<dbReference type="Proteomes" id="UP000494256">
    <property type="component" value="Unassembled WGS sequence"/>
</dbReference>
<dbReference type="EMBL" id="CADEBD010000665">
    <property type="protein sequence ID" value="CAB3258675.1"/>
    <property type="molecule type" value="Genomic_DNA"/>
</dbReference>
<dbReference type="OrthoDB" id="10062218at2759"/>
<name>A0A8S1BI61_ARCPL</name>
<feature type="domain" description="RNase H type-1" evidence="2">
    <location>
        <begin position="417"/>
        <end position="549"/>
    </location>
</feature>
<dbReference type="GO" id="GO:0004523">
    <property type="term" value="F:RNA-DNA hybrid ribonuclease activity"/>
    <property type="evidence" value="ECO:0007669"/>
    <property type="project" value="InterPro"/>
</dbReference>
<dbReference type="CDD" id="cd09276">
    <property type="entry name" value="Rnase_HI_RT_non_LTR"/>
    <property type="match status" value="1"/>
</dbReference>
<dbReference type="GO" id="GO:0003676">
    <property type="term" value="F:nucleic acid binding"/>
    <property type="evidence" value="ECO:0007669"/>
    <property type="project" value="InterPro"/>
</dbReference>
<reference evidence="3 4" key="1">
    <citation type="submission" date="2020-04" db="EMBL/GenBank/DDBJ databases">
        <authorList>
            <person name="Wallbank WR R."/>
            <person name="Pardo Diaz C."/>
            <person name="Kozak K."/>
            <person name="Martin S."/>
            <person name="Jiggins C."/>
            <person name="Moest M."/>
            <person name="Warren A I."/>
            <person name="Byers J.R.P. K."/>
            <person name="Montejo-Kovacevich G."/>
            <person name="Yen C E."/>
        </authorList>
    </citation>
    <scope>NUCLEOTIDE SEQUENCE [LARGE SCALE GENOMIC DNA]</scope>
</reference>
<dbReference type="SUPFAM" id="SSF53098">
    <property type="entry name" value="Ribonuclease H-like"/>
    <property type="match status" value="1"/>
</dbReference>
<dbReference type="GO" id="GO:0071897">
    <property type="term" value="P:DNA biosynthetic process"/>
    <property type="evidence" value="ECO:0007669"/>
    <property type="project" value="UniProtKB-ARBA"/>
</dbReference>
<dbReference type="InterPro" id="IPR052560">
    <property type="entry name" value="RdDP_mobile_element"/>
</dbReference>
<dbReference type="Pfam" id="PF00075">
    <property type="entry name" value="RNase_H"/>
    <property type="match status" value="1"/>
</dbReference>
<dbReference type="InterPro" id="IPR012337">
    <property type="entry name" value="RNaseH-like_sf"/>
</dbReference>
<protein>
    <submittedName>
        <fullName evidence="3">Uncharacterized protein</fullName>
    </submittedName>
</protein>
<evidence type="ECO:0000259" key="2">
    <source>
        <dbReference type="PROSITE" id="PS50879"/>
    </source>
</evidence>
<dbReference type="GO" id="GO:0042575">
    <property type="term" value="C:DNA polymerase complex"/>
    <property type="evidence" value="ECO:0007669"/>
    <property type="project" value="UniProtKB-ARBA"/>
</dbReference>
<dbReference type="InterPro" id="IPR043502">
    <property type="entry name" value="DNA/RNA_pol_sf"/>
</dbReference>
<dbReference type="PROSITE" id="PS50878">
    <property type="entry name" value="RT_POL"/>
    <property type="match status" value="1"/>
</dbReference>